<reference evidence="2" key="1">
    <citation type="submission" date="2022-01" db="EMBL/GenBank/DDBJ databases">
        <authorList>
            <person name="Criscuolo A."/>
        </authorList>
    </citation>
    <scope>NUCLEOTIDE SEQUENCE</scope>
    <source>
        <strain evidence="2">CIP111893</strain>
    </source>
</reference>
<sequence length="69" mass="7984">MKVELGRCLLQERLDEAGMTIEELAQELLFKKERIVDFIENKRVMSLKIALSVADTIGCAVERLYERID</sequence>
<dbReference type="PROSITE" id="PS50943">
    <property type="entry name" value="HTH_CROC1"/>
    <property type="match status" value="1"/>
</dbReference>
<dbReference type="EMBL" id="CAKMMF010000005">
    <property type="protein sequence ID" value="CAH1198995.1"/>
    <property type="molecule type" value="Genomic_DNA"/>
</dbReference>
<accession>A0ABN8G6Z6</accession>
<dbReference type="InterPro" id="IPR001387">
    <property type="entry name" value="Cro/C1-type_HTH"/>
</dbReference>
<dbReference type="Gene3D" id="1.10.260.40">
    <property type="entry name" value="lambda repressor-like DNA-binding domains"/>
    <property type="match status" value="1"/>
</dbReference>
<dbReference type="Proteomes" id="UP000838686">
    <property type="component" value="Unassembled WGS sequence"/>
</dbReference>
<gene>
    <name evidence="2" type="ORF">PAECIP111893_01202</name>
</gene>
<evidence type="ECO:0000313" key="2">
    <source>
        <dbReference type="EMBL" id="CAH1198995.1"/>
    </source>
</evidence>
<evidence type="ECO:0000313" key="3">
    <source>
        <dbReference type="Proteomes" id="UP000838686"/>
    </source>
</evidence>
<dbReference type="InterPro" id="IPR010982">
    <property type="entry name" value="Lambda_DNA-bd_dom_sf"/>
</dbReference>
<dbReference type="CDD" id="cd00093">
    <property type="entry name" value="HTH_XRE"/>
    <property type="match status" value="1"/>
</dbReference>
<comment type="caution">
    <text evidence="2">The sequence shown here is derived from an EMBL/GenBank/DDBJ whole genome shotgun (WGS) entry which is preliminary data.</text>
</comment>
<dbReference type="SUPFAM" id="SSF47413">
    <property type="entry name" value="lambda repressor-like DNA-binding domains"/>
    <property type="match status" value="1"/>
</dbReference>
<dbReference type="RefSeq" id="WP_236339565.1">
    <property type="nucleotide sequence ID" value="NZ_CAKMMF010000005.1"/>
</dbReference>
<feature type="domain" description="HTH cro/C1-type" evidence="1">
    <location>
        <begin position="10"/>
        <end position="64"/>
    </location>
</feature>
<evidence type="ECO:0000259" key="1">
    <source>
        <dbReference type="PROSITE" id="PS50943"/>
    </source>
</evidence>
<protein>
    <recommendedName>
        <fullName evidence="1">HTH cro/C1-type domain-containing protein</fullName>
    </recommendedName>
</protein>
<name>A0ABN8G6Z6_9BACL</name>
<proteinExistence type="predicted"/>
<organism evidence="2 3">
    <name type="scientific">Paenibacillus plantiphilus</name>
    <dbReference type="NCBI Taxonomy" id="2905650"/>
    <lineage>
        <taxon>Bacteria</taxon>
        <taxon>Bacillati</taxon>
        <taxon>Bacillota</taxon>
        <taxon>Bacilli</taxon>
        <taxon>Bacillales</taxon>
        <taxon>Paenibacillaceae</taxon>
        <taxon>Paenibacillus</taxon>
    </lineage>
</organism>
<keyword evidence="3" id="KW-1185">Reference proteome</keyword>
<dbReference type="SMART" id="SM00530">
    <property type="entry name" value="HTH_XRE"/>
    <property type="match status" value="1"/>
</dbReference>